<comment type="caution">
    <text evidence="1">The sequence shown here is derived from an EMBL/GenBank/DDBJ whole genome shotgun (WGS) entry which is preliminary data.</text>
</comment>
<protein>
    <submittedName>
        <fullName evidence="1">Uncharacterized protein</fullName>
    </submittedName>
</protein>
<dbReference type="AlphaFoldDB" id="A0A9X3TUJ8"/>
<organism evidence="1 2">
    <name type="scientific">Brevibacillus thermoruber</name>
    <dbReference type="NCBI Taxonomy" id="33942"/>
    <lineage>
        <taxon>Bacteria</taxon>
        <taxon>Bacillati</taxon>
        <taxon>Bacillota</taxon>
        <taxon>Bacilli</taxon>
        <taxon>Bacillales</taxon>
        <taxon>Paenibacillaceae</taxon>
        <taxon>Brevibacillus</taxon>
    </lineage>
</organism>
<evidence type="ECO:0000313" key="1">
    <source>
        <dbReference type="EMBL" id="MDA5110802.1"/>
    </source>
</evidence>
<gene>
    <name evidence="1" type="ORF">O3V59_20885</name>
</gene>
<sequence length="41" mass="4763">MPVTLLQERPQAESSEEIRCRVEAARAIQCERYRHRPGAPQ</sequence>
<dbReference type="Proteomes" id="UP001151071">
    <property type="component" value="Unassembled WGS sequence"/>
</dbReference>
<name>A0A9X3TUJ8_9BACL</name>
<dbReference type="EMBL" id="JAPYYP010000044">
    <property type="protein sequence ID" value="MDA5110802.1"/>
    <property type="molecule type" value="Genomic_DNA"/>
</dbReference>
<dbReference type="RefSeq" id="WP_271140951.1">
    <property type="nucleotide sequence ID" value="NZ_JAPYYP010000044.1"/>
</dbReference>
<accession>A0A9X3TUJ8</accession>
<reference evidence="1" key="1">
    <citation type="submission" date="2022-12" db="EMBL/GenBank/DDBJ databases">
        <title>Draft genome sequence of the thermophilic strain Brevibacillus thermoruber HT42, isolated from Los Humeros, Puebla, Mexico, with biotechnological potential.</title>
        <authorList>
            <person name="Lara Sanchez J."/>
            <person name="Solis Palacios R."/>
            <person name="Bustos Baena A.S."/>
            <person name="Ruz Baez A.E."/>
            <person name="Espinosa Luna G."/>
            <person name="Oliart Ros R.M."/>
        </authorList>
    </citation>
    <scope>NUCLEOTIDE SEQUENCE</scope>
    <source>
        <strain evidence="1">HT42</strain>
    </source>
</reference>
<proteinExistence type="predicted"/>
<evidence type="ECO:0000313" key="2">
    <source>
        <dbReference type="Proteomes" id="UP001151071"/>
    </source>
</evidence>
<keyword evidence="2" id="KW-1185">Reference proteome</keyword>